<dbReference type="NCBIfam" id="TIGR01280">
    <property type="entry name" value="xseB"/>
    <property type="match status" value="1"/>
</dbReference>
<dbReference type="AlphaFoldDB" id="D9PMC6"/>
<keyword evidence="4" id="KW-0269">Exonuclease</keyword>
<dbReference type="HAMAP" id="MF_00337">
    <property type="entry name" value="Exonuc_7_S"/>
    <property type="match status" value="1"/>
</dbReference>
<dbReference type="GO" id="GO:0009318">
    <property type="term" value="C:exodeoxyribonuclease VII complex"/>
    <property type="evidence" value="ECO:0007669"/>
    <property type="project" value="InterPro"/>
</dbReference>
<dbReference type="GO" id="GO:0006308">
    <property type="term" value="P:DNA catabolic process"/>
    <property type="evidence" value="ECO:0007669"/>
    <property type="project" value="InterPro"/>
</dbReference>
<keyword evidence="1" id="KW-0963">Cytoplasm</keyword>
<protein>
    <submittedName>
        <fullName evidence="4">Exonuclease VII, small subunit</fullName>
        <ecNumber evidence="4">3.1.11.6</ecNumber>
    </submittedName>
</protein>
<dbReference type="NCBIfam" id="NF002140">
    <property type="entry name" value="PRK00977.1-4"/>
    <property type="match status" value="1"/>
</dbReference>
<evidence type="ECO:0000313" key="4">
    <source>
        <dbReference type="EMBL" id="EFK95302.1"/>
    </source>
</evidence>
<dbReference type="Gene3D" id="1.10.287.1040">
    <property type="entry name" value="Exonuclease VII, small subunit"/>
    <property type="match status" value="1"/>
</dbReference>
<dbReference type="Pfam" id="PF02609">
    <property type="entry name" value="Exonuc_VII_S"/>
    <property type="match status" value="1"/>
</dbReference>
<keyword evidence="3 4" id="KW-0378">Hydrolase</keyword>
<comment type="caution">
    <text evidence="4">The sequence shown here is derived from an EMBL/GenBank/DDBJ whole genome shotgun (WGS) entry which is preliminary data.</text>
</comment>
<dbReference type="PANTHER" id="PTHR34137">
    <property type="entry name" value="EXODEOXYRIBONUCLEASE 7 SMALL SUBUNIT"/>
    <property type="match status" value="1"/>
</dbReference>
<organism evidence="4">
    <name type="scientific">sediment metagenome</name>
    <dbReference type="NCBI Taxonomy" id="749907"/>
    <lineage>
        <taxon>unclassified sequences</taxon>
        <taxon>metagenomes</taxon>
        <taxon>ecological metagenomes</taxon>
    </lineage>
</organism>
<evidence type="ECO:0000256" key="2">
    <source>
        <dbReference type="ARBA" id="ARBA00022722"/>
    </source>
</evidence>
<dbReference type="InterPro" id="IPR037004">
    <property type="entry name" value="Exonuc_VII_ssu_sf"/>
</dbReference>
<evidence type="ECO:0000256" key="3">
    <source>
        <dbReference type="ARBA" id="ARBA00022801"/>
    </source>
</evidence>
<dbReference type="EC" id="3.1.11.6" evidence="4"/>
<proteinExistence type="inferred from homology"/>
<dbReference type="InterPro" id="IPR003761">
    <property type="entry name" value="Exonuc_VII_S"/>
</dbReference>
<dbReference type="GO" id="GO:0005829">
    <property type="term" value="C:cytosol"/>
    <property type="evidence" value="ECO:0007669"/>
    <property type="project" value="TreeGrafter"/>
</dbReference>
<gene>
    <name evidence="4" type="ORF">LDC_2704</name>
</gene>
<evidence type="ECO:0000256" key="1">
    <source>
        <dbReference type="ARBA" id="ARBA00022490"/>
    </source>
</evidence>
<dbReference type="GO" id="GO:0008855">
    <property type="term" value="F:exodeoxyribonuclease VII activity"/>
    <property type="evidence" value="ECO:0007669"/>
    <property type="project" value="UniProtKB-EC"/>
</dbReference>
<accession>D9PMC6</accession>
<keyword evidence="2" id="KW-0540">Nuclease</keyword>
<sequence>MAKTTDKPASFEAALAELEELVATMEGGQLPLEQSLAAYKRGAALLAYCQDALKDAQQQVEILEKGVLKPFEPGTADA</sequence>
<name>D9PMC6_9ZZZZ</name>
<reference evidence="4" key="2">
    <citation type="journal article" date="2011" name="Microb. Ecol.">
        <title>Taxonomic and Functional Metagenomic Profiling of the Microbial Community in the Anoxic Sediment of a Sub-saline Shallow Lake (Laguna de Carrizo, Central Spain).</title>
        <authorList>
            <person name="Ferrer M."/>
            <person name="Guazzaroni M.E."/>
            <person name="Richter M."/>
            <person name="Garcia-Salamanca A."/>
            <person name="Yarza P."/>
            <person name="Suarez-Suarez A."/>
            <person name="Solano J."/>
            <person name="Alcaide M."/>
            <person name="van Dillewijn P."/>
            <person name="Molina-Henares M.A."/>
            <person name="Lopez-Cortes N."/>
            <person name="Al-Ramahi Y."/>
            <person name="Guerrero C."/>
            <person name="Acosta A."/>
            <person name="de Eugenio L.I."/>
            <person name="Martinez V."/>
            <person name="Marques S."/>
            <person name="Rojo F."/>
            <person name="Santero E."/>
            <person name="Genilloud O."/>
            <person name="Perez-Perez J."/>
            <person name="Rossello-Mora R."/>
            <person name="Ramos J.L."/>
        </authorList>
    </citation>
    <scope>NUCLEOTIDE SEQUENCE</scope>
</reference>
<dbReference type="PANTHER" id="PTHR34137:SF1">
    <property type="entry name" value="EXODEOXYRIBONUCLEASE 7 SMALL SUBUNIT"/>
    <property type="match status" value="1"/>
</dbReference>
<reference evidence="4" key="1">
    <citation type="submission" date="2010-07" db="EMBL/GenBank/DDBJ databases">
        <authorList>
            <consortium name="CONSOLIDER consortium CSD2007-00005"/>
            <person name="Guazzaroni M.-E."/>
            <person name="Richter M."/>
            <person name="Garcia-Salamanca A."/>
            <person name="Yarza P."/>
            <person name="Ferrer M."/>
        </authorList>
    </citation>
    <scope>NUCLEOTIDE SEQUENCE</scope>
</reference>
<dbReference type="PIRSF" id="PIRSF006488">
    <property type="entry name" value="Exonuc_VII_S"/>
    <property type="match status" value="1"/>
</dbReference>
<dbReference type="SUPFAM" id="SSF116842">
    <property type="entry name" value="XseB-like"/>
    <property type="match status" value="1"/>
</dbReference>
<dbReference type="NCBIfam" id="NF002141">
    <property type="entry name" value="PRK00977.1-5"/>
    <property type="match status" value="1"/>
</dbReference>
<dbReference type="EMBL" id="ADZX01000814">
    <property type="protein sequence ID" value="EFK95302.1"/>
    <property type="molecule type" value="Genomic_DNA"/>
</dbReference>